<evidence type="ECO:0000313" key="1">
    <source>
        <dbReference type="EMBL" id="EMA01827.1"/>
    </source>
</evidence>
<accession>M0IY84</accession>
<evidence type="ECO:0008006" key="3">
    <source>
        <dbReference type="Google" id="ProtNLM"/>
    </source>
</evidence>
<dbReference type="Proteomes" id="UP000011534">
    <property type="component" value="Unassembled WGS sequence"/>
</dbReference>
<dbReference type="OrthoDB" id="203056at2157"/>
<proteinExistence type="predicted"/>
<organism evidence="1 2">
    <name type="scientific">Haloarcula vallismortis ATCC 29715</name>
    <dbReference type="NCBI Taxonomy" id="662477"/>
    <lineage>
        <taxon>Archaea</taxon>
        <taxon>Methanobacteriati</taxon>
        <taxon>Methanobacteriota</taxon>
        <taxon>Stenosarchaea group</taxon>
        <taxon>Halobacteria</taxon>
        <taxon>Halobacteriales</taxon>
        <taxon>Haloarculaceae</taxon>
        <taxon>Haloarcula</taxon>
    </lineage>
</organism>
<dbReference type="Gene3D" id="1.10.150.20">
    <property type="entry name" value="5' to 3' exonuclease, C-terminal subdomain"/>
    <property type="match status" value="1"/>
</dbReference>
<gene>
    <name evidence="1" type="ORF">C437_15446</name>
</gene>
<dbReference type="InterPro" id="IPR010994">
    <property type="entry name" value="RuvA_2-like"/>
</dbReference>
<dbReference type="Pfam" id="PF14520">
    <property type="entry name" value="HHH_5"/>
    <property type="match status" value="1"/>
</dbReference>
<dbReference type="PATRIC" id="fig|662477.6.peg.3010"/>
<keyword evidence="2" id="KW-1185">Reference proteome</keyword>
<comment type="caution">
    <text evidence="1">The sequence shown here is derived from an EMBL/GenBank/DDBJ whole genome shotgun (WGS) entry which is preliminary data.</text>
</comment>
<dbReference type="EMBL" id="AOLQ01000065">
    <property type="protein sequence ID" value="EMA01827.1"/>
    <property type="molecule type" value="Genomic_DNA"/>
</dbReference>
<name>M0IY84_HALVA</name>
<sequence>MNPELWAGVIGAVLTFASIRGSGLSQWVVDRLESNEPELTPVEQVHQAYVEGDLSEAELERRLEVLVDDRARVVRDMADDVDGIGEELSREIAREFDSVADLRAADAGDFRAVDGIGEKRAAKLEERT</sequence>
<dbReference type="AlphaFoldDB" id="M0IY84"/>
<evidence type="ECO:0000313" key="2">
    <source>
        <dbReference type="Proteomes" id="UP000011534"/>
    </source>
</evidence>
<protein>
    <recommendedName>
        <fullName evidence="3">DisA/LigA helix-hairpin-helix motif domain-containing protein</fullName>
    </recommendedName>
</protein>
<dbReference type="RefSeq" id="WP_004517863.1">
    <property type="nucleotide sequence ID" value="NZ_AOLQ01000065.1"/>
</dbReference>
<dbReference type="SUPFAM" id="SSF47781">
    <property type="entry name" value="RuvA domain 2-like"/>
    <property type="match status" value="1"/>
</dbReference>
<reference evidence="1 2" key="1">
    <citation type="journal article" date="2014" name="PLoS Genet.">
        <title>Phylogenetically driven sequencing of extremely halophilic archaea reveals strategies for static and dynamic osmo-response.</title>
        <authorList>
            <person name="Becker E.A."/>
            <person name="Seitzer P.M."/>
            <person name="Tritt A."/>
            <person name="Larsen D."/>
            <person name="Krusor M."/>
            <person name="Yao A.I."/>
            <person name="Wu D."/>
            <person name="Madern D."/>
            <person name="Eisen J.A."/>
            <person name="Darling A.E."/>
            <person name="Facciotti M.T."/>
        </authorList>
    </citation>
    <scope>NUCLEOTIDE SEQUENCE [LARGE SCALE GENOMIC DNA]</scope>
    <source>
        <strain evidence="1 2">ATCC 29715</strain>
    </source>
</reference>